<reference evidence="2" key="2">
    <citation type="submission" date="2015-06" db="UniProtKB">
        <authorList>
            <consortium name="EnsemblPlants"/>
        </authorList>
    </citation>
    <scope>IDENTIFICATION</scope>
</reference>
<dbReference type="Proteomes" id="UP000032141">
    <property type="component" value="Unassembled WGS sequence"/>
</dbReference>
<feature type="transmembrane region" description="Helical" evidence="1">
    <location>
        <begin position="21"/>
        <end position="42"/>
    </location>
</feature>
<reference evidence="2" key="1">
    <citation type="journal article" date="2014" name="Genome Biol.">
        <title>Transcriptome and methylome profiling reveals relics of genome dominance in the mesopolyploid Brassica oleracea.</title>
        <authorList>
            <person name="Parkin I.A."/>
            <person name="Koh C."/>
            <person name="Tang H."/>
            <person name="Robinson S.J."/>
            <person name="Kagale S."/>
            <person name="Clarke W.E."/>
            <person name="Town C.D."/>
            <person name="Nixon J."/>
            <person name="Krishnakumar V."/>
            <person name="Bidwell S.L."/>
            <person name="Denoeud F."/>
            <person name="Belcram H."/>
            <person name="Links M.G."/>
            <person name="Just J."/>
            <person name="Clarke C."/>
            <person name="Bender T."/>
            <person name="Huebert T."/>
            <person name="Mason A.S."/>
            <person name="Pires J.C."/>
            <person name="Barker G."/>
            <person name="Moore J."/>
            <person name="Walley P.G."/>
            <person name="Manoli S."/>
            <person name="Batley J."/>
            <person name="Edwards D."/>
            <person name="Nelson M.N."/>
            <person name="Wang X."/>
            <person name="Paterson A.H."/>
            <person name="King G."/>
            <person name="Bancroft I."/>
            <person name="Chalhoub B."/>
            <person name="Sharpe A.G."/>
        </authorList>
    </citation>
    <scope>NUCLEOTIDE SEQUENCE [LARGE SCALE GENOMIC DNA]</scope>
    <source>
        <strain evidence="2">cv. TO1000</strain>
    </source>
</reference>
<dbReference type="AlphaFoldDB" id="A0A0D2ZYJ5"/>
<name>A0A0D2ZYJ5_BRAOL</name>
<keyword evidence="3" id="KW-1185">Reference proteome</keyword>
<protein>
    <submittedName>
        <fullName evidence="2">Uncharacterized protein</fullName>
    </submittedName>
</protein>
<proteinExistence type="predicted"/>
<dbReference type="Gramene" id="Bo09177s010.1">
    <property type="protein sequence ID" value="Bo09177s010.1"/>
    <property type="gene ID" value="Bo09177s010"/>
</dbReference>
<organism evidence="2 3">
    <name type="scientific">Brassica oleracea var. oleracea</name>
    <dbReference type="NCBI Taxonomy" id="109376"/>
    <lineage>
        <taxon>Eukaryota</taxon>
        <taxon>Viridiplantae</taxon>
        <taxon>Streptophyta</taxon>
        <taxon>Embryophyta</taxon>
        <taxon>Tracheophyta</taxon>
        <taxon>Spermatophyta</taxon>
        <taxon>Magnoliopsida</taxon>
        <taxon>eudicotyledons</taxon>
        <taxon>Gunneridae</taxon>
        <taxon>Pentapetalae</taxon>
        <taxon>rosids</taxon>
        <taxon>malvids</taxon>
        <taxon>Brassicales</taxon>
        <taxon>Brassicaceae</taxon>
        <taxon>Brassiceae</taxon>
        <taxon>Brassica</taxon>
    </lineage>
</organism>
<keyword evidence="1" id="KW-0812">Transmembrane</keyword>
<dbReference type="HOGENOM" id="CLU_2870735_0_0_1"/>
<keyword evidence="1" id="KW-1133">Transmembrane helix</keyword>
<sequence>MIARFQDGIRTFLSAMEAVRAGSLFLTLMISSLVFRQALMFLRPRASRGDRELLRKDLVSLTGV</sequence>
<evidence type="ECO:0000256" key="1">
    <source>
        <dbReference type="SAM" id="Phobius"/>
    </source>
</evidence>
<evidence type="ECO:0000313" key="2">
    <source>
        <dbReference type="EnsemblPlants" id="Bo09177s010.1"/>
    </source>
</evidence>
<accession>A0A0D2ZYJ5</accession>
<keyword evidence="1" id="KW-0472">Membrane</keyword>
<dbReference type="EnsemblPlants" id="Bo09177s010.1">
    <property type="protein sequence ID" value="Bo09177s010.1"/>
    <property type="gene ID" value="Bo09177s010"/>
</dbReference>
<evidence type="ECO:0000313" key="3">
    <source>
        <dbReference type="Proteomes" id="UP000032141"/>
    </source>
</evidence>